<feature type="domain" description="Enhancer of polycomb-like N-terminal" evidence="8">
    <location>
        <begin position="587"/>
        <end position="673"/>
    </location>
</feature>
<gene>
    <name evidence="9" type="ORF">TIFTF001_021843</name>
</gene>
<organism evidence="9 10">
    <name type="scientific">Ficus carica</name>
    <name type="common">Common fig</name>
    <dbReference type="NCBI Taxonomy" id="3494"/>
    <lineage>
        <taxon>Eukaryota</taxon>
        <taxon>Viridiplantae</taxon>
        <taxon>Streptophyta</taxon>
        <taxon>Embryophyta</taxon>
        <taxon>Tracheophyta</taxon>
        <taxon>Spermatophyta</taxon>
        <taxon>Magnoliopsida</taxon>
        <taxon>eudicotyledons</taxon>
        <taxon>Gunneridae</taxon>
        <taxon>Pentapetalae</taxon>
        <taxon>rosids</taxon>
        <taxon>fabids</taxon>
        <taxon>Rosales</taxon>
        <taxon>Moraceae</taxon>
        <taxon>Ficeae</taxon>
        <taxon>Ficus</taxon>
    </lineage>
</organism>
<keyword evidence="4 6" id="KW-0804">Transcription</keyword>
<evidence type="ECO:0000313" key="10">
    <source>
        <dbReference type="Proteomes" id="UP001187192"/>
    </source>
</evidence>
<evidence type="ECO:0000256" key="4">
    <source>
        <dbReference type="ARBA" id="ARBA00023163"/>
    </source>
</evidence>
<dbReference type="InterPro" id="IPR024943">
    <property type="entry name" value="Enhancer_polycomb"/>
</dbReference>
<dbReference type="GO" id="GO:0006357">
    <property type="term" value="P:regulation of transcription by RNA polymerase II"/>
    <property type="evidence" value="ECO:0007669"/>
    <property type="project" value="InterPro"/>
</dbReference>
<dbReference type="Proteomes" id="UP001187192">
    <property type="component" value="Unassembled WGS sequence"/>
</dbReference>
<evidence type="ECO:0000313" key="9">
    <source>
        <dbReference type="EMBL" id="GMN52706.1"/>
    </source>
</evidence>
<sequence length="841" mass="94952">MRSVRAEFFNFHSELGTESARRSTRRLSESSRKASPRVEPLGSLATAMPSVGMRRTTRVFGVVKGVDGARVLRSGRRLWPDSGEIKIRRHGDSDDWFKIGKGDGGLNYDPHPWVPNTNSKPKRTPAVAEIEAAKHKDSARVNGVDLPHGRPRYDRMFGLVYSRKRKGLAARSFGNDSLANSETSDGSIGRKYERRFARRQRRKLNFGKSVTVANGSDSGSKSMRRKVVSIVFGSPMDRNVNTDRVVGSILLYLTRARLRLSHLFAFLLSEPIGRVYSSRGMNFLDHSSTERFATCKIFGALDFVPLFSVDFSAIPLCFMDMHSCMFFIYKRQPSNIRNIEIDEIISDDEEEQLSSSGKAVVKCTTMTSSEANHTEDRLGSNPFFKTSKLACRSTQHRNGLISRGIQKRRSSLRRRKARNPSLCSVQKPNGALVSDLVSFRRNSVSLSVAANYKIRRSCRSSSARSVKEVSSTRTGSTDGTDSTSCCANVLVIESDKCYREGGVSVELESSPVGEWLIAVKKDGATRFTHKAEKVMRPCSFNRVTHDIIWTADDGWKLEFPNRKDWLIFKDLYKECSDRNILIPGVKVIPIPGVNEVSQNGNNQCTLFCRPDSYISVKEDELCRAMMRKTAIYDMDSEDEECLKKFNDMFSAEDETHERISEDNFELMIDAFEKAFYCSPHDISDEKSPSDLCPHLGSSKVIEAIYGYWLKKRKHKRSLLIRVFQLNLGRRSFVPHHIRKKRSFKRQPSQQGGRGKQPSFLQAMAAERNTAEEQNAMHKVEEAKASANRSVELAVQRRQRAQLLMNNADLATYRATMALRIAEWALVCESSDAAAVTHLLLD</sequence>
<dbReference type="PANTHER" id="PTHR14898">
    <property type="entry name" value="ENHANCER OF POLYCOMB"/>
    <property type="match status" value="1"/>
</dbReference>
<feature type="region of interest" description="Disordered" evidence="7">
    <location>
        <begin position="19"/>
        <end position="38"/>
    </location>
</feature>
<keyword evidence="3 6" id="KW-0805">Transcription regulation</keyword>
<evidence type="ECO:0000256" key="7">
    <source>
        <dbReference type="SAM" id="MobiDB-lite"/>
    </source>
</evidence>
<comment type="similarity">
    <text evidence="2 6">Belongs to the enhancer of polycomb family.</text>
</comment>
<accession>A0AA88DDZ3</accession>
<evidence type="ECO:0000256" key="6">
    <source>
        <dbReference type="RuleBase" id="RU361124"/>
    </source>
</evidence>
<dbReference type="GO" id="GO:0035267">
    <property type="term" value="C:NuA4 histone acetyltransferase complex"/>
    <property type="evidence" value="ECO:0007669"/>
    <property type="project" value="InterPro"/>
</dbReference>
<keyword evidence="10" id="KW-1185">Reference proteome</keyword>
<dbReference type="EMBL" id="BTGU01000043">
    <property type="protein sequence ID" value="GMN52706.1"/>
    <property type="molecule type" value="Genomic_DNA"/>
</dbReference>
<dbReference type="GO" id="GO:0005634">
    <property type="term" value="C:nucleus"/>
    <property type="evidence" value="ECO:0007669"/>
    <property type="project" value="UniProtKB-SubCell"/>
</dbReference>
<comment type="caution">
    <text evidence="9">The sequence shown here is derived from an EMBL/GenBank/DDBJ whole genome shotgun (WGS) entry which is preliminary data.</text>
</comment>
<evidence type="ECO:0000256" key="5">
    <source>
        <dbReference type="ARBA" id="ARBA00023242"/>
    </source>
</evidence>
<proteinExistence type="inferred from homology"/>
<dbReference type="Pfam" id="PF10513">
    <property type="entry name" value="EPL1"/>
    <property type="match status" value="1"/>
</dbReference>
<comment type="subcellular location">
    <subcellularLocation>
        <location evidence="1 6">Nucleus</location>
    </subcellularLocation>
</comment>
<name>A0AA88DDZ3_FICCA</name>
<protein>
    <recommendedName>
        <fullName evidence="6">Enhancer of polycomb-like protein</fullName>
    </recommendedName>
</protein>
<evidence type="ECO:0000256" key="3">
    <source>
        <dbReference type="ARBA" id="ARBA00023015"/>
    </source>
</evidence>
<evidence type="ECO:0000256" key="1">
    <source>
        <dbReference type="ARBA" id="ARBA00004123"/>
    </source>
</evidence>
<evidence type="ECO:0000256" key="2">
    <source>
        <dbReference type="ARBA" id="ARBA00008035"/>
    </source>
</evidence>
<dbReference type="AlphaFoldDB" id="A0AA88DDZ3"/>
<feature type="region of interest" description="Disordered" evidence="7">
    <location>
        <begin position="738"/>
        <end position="758"/>
    </location>
</feature>
<reference evidence="9" key="1">
    <citation type="submission" date="2023-07" db="EMBL/GenBank/DDBJ databases">
        <title>draft genome sequence of fig (Ficus carica).</title>
        <authorList>
            <person name="Takahashi T."/>
            <person name="Nishimura K."/>
        </authorList>
    </citation>
    <scope>NUCLEOTIDE SEQUENCE</scope>
</reference>
<keyword evidence="5 6" id="KW-0539">Nucleus</keyword>
<dbReference type="InterPro" id="IPR019542">
    <property type="entry name" value="Enhancer_polycomb-like_N"/>
</dbReference>
<evidence type="ECO:0000259" key="8">
    <source>
        <dbReference type="Pfam" id="PF10513"/>
    </source>
</evidence>